<comment type="caution">
    <text evidence="2">The sequence shown here is derived from an EMBL/GenBank/DDBJ whole genome shotgun (WGS) entry which is preliminary data.</text>
</comment>
<accession>A0AAI9XJ82</accession>
<keyword evidence="3" id="KW-1185">Reference proteome</keyword>
<organism evidence="2 3">
    <name type="scientific">Colletotrichum melonis</name>
    <dbReference type="NCBI Taxonomy" id="1209925"/>
    <lineage>
        <taxon>Eukaryota</taxon>
        <taxon>Fungi</taxon>
        <taxon>Dikarya</taxon>
        <taxon>Ascomycota</taxon>
        <taxon>Pezizomycotina</taxon>
        <taxon>Sordariomycetes</taxon>
        <taxon>Hypocreomycetidae</taxon>
        <taxon>Glomerellales</taxon>
        <taxon>Glomerellaceae</taxon>
        <taxon>Colletotrichum</taxon>
        <taxon>Colletotrichum acutatum species complex</taxon>
    </lineage>
</organism>
<feature type="compositionally biased region" description="Basic and acidic residues" evidence="1">
    <location>
        <begin position="16"/>
        <end position="27"/>
    </location>
</feature>
<proteinExistence type="predicted"/>
<name>A0AAI9XJ82_9PEZI</name>
<gene>
    <name evidence="2" type="ORF">CMEL01_07458</name>
</gene>
<feature type="region of interest" description="Disordered" evidence="1">
    <location>
        <begin position="1"/>
        <end position="31"/>
    </location>
</feature>
<evidence type="ECO:0000256" key="1">
    <source>
        <dbReference type="SAM" id="MobiDB-lite"/>
    </source>
</evidence>
<protein>
    <submittedName>
        <fullName evidence="2">Uncharacterized protein</fullName>
    </submittedName>
</protein>
<dbReference type="EMBL" id="MLGG01000057">
    <property type="protein sequence ID" value="KAK1450122.1"/>
    <property type="molecule type" value="Genomic_DNA"/>
</dbReference>
<evidence type="ECO:0000313" key="2">
    <source>
        <dbReference type="EMBL" id="KAK1450122.1"/>
    </source>
</evidence>
<reference evidence="2 3" key="1">
    <citation type="submission" date="2016-10" db="EMBL/GenBank/DDBJ databases">
        <title>The genome sequence of Colletotrichum fioriniae PJ7.</title>
        <authorList>
            <person name="Baroncelli R."/>
        </authorList>
    </citation>
    <scope>NUCLEOTIDE SEQUENCE [LARGE SCALE GENOMIC DNA]</scope>
    <source>
        <strain evidence="2">Col 31</strain>
    </source>
</reference>
<sequence>MRSRTRAASEPGVSHSRSDPSRADQWKATEMGIPRVRYRMALTKS</sequence>
<evidence type="ECO:0000313" key="3">
    <source>
        <dbReference type="Proteomes" id="UP001239795"/>
    </source>
</evidence>
<dbReference type="AlphaFoldDB" id="A0AAI9XJ82"/>
<dbReference type="Proteomes" id="UP001239795">
    <property type="component" value="Unassembled WGS sequence"/>
</dbReference>